<dbReference type="Proteomes" id="UP000272464">
    <property type="component" value="Unassembled WGS sequence"/>
</dbReference>
<name>A0A3S1B5N0_9BACL</name>
<accession>A0A3S1B5N0</accession>
<keyword evidence="5" id="KW-1185">Reference proteome</keyword>
<evidence type="ECO:0000313" key="4">
    <source>
        <dbReference type="EMBL" id="RUT31570.1"/>
    </source>
</evidence>
<feature type="domain" description="Solute-binding protein family 5" evidence="2">
    <location>
        <begin position="178"/>
        <end position="490"/>
    </location>
</feature>
<gene>
    <name evidence="4" type="ORF">EJP77_09215</name>
</gene>
<dbReference type="GO" id="GO:1904680">
    <property type="term" value="F:peptide transmembrane transporter activity"/>
    <property type="evidence" value="ECO:0007669"/>
    <property type="project" value="TreeGrafter"/>
</dbReference>
<organism evidence="4 5">
    <name type="scientific">Paenibacillus zeisoli</name>
    <dbReference type="NCBI Taxonomy" id="2496267"/>
    <lineage>
        <taxon>Bacteria</taxon>
        <taxon>Bacillati</taxon>
        <taxon>Bacillota</taxon>
        <taxon>Bacilli</taxon>
        <taxon>Bacillales</taxon>
        <taxon>Paenibacillaceae</taxon>
        <taxon>Paenibacillus</taxon>
    </lineage>
</organism>
<reference evidence="4 5" key="1">
    <citation type="submission" date="2018-12" db="EMBL/GenBank/DDBJ databases">
        <authorList>
            <person name="Sun L."/>
            <person name="Chen Z."/>
        </authorList>
    </citation>
    <scope>NUCLEOTIDE SEQUENCE [LARGE SCALE GENOMIC DNA]</scope>
    <source>
        <strain evidence="4 5">3-5-3</strain>
    </source>
</reference>
<sequence length="600" mass="69273">MRLVEDYLQLRSTFAEMKEYQPFPASLGQVAAALFCSQRNAKLIITKMVEQQWIGFVPGRGRGNTSELTFLKSGDEVLLDGAMESVRLGEVEAALKLISEYGKASEIRRQFAEWLSLYFGYQADIQPEQCWECLKLPVYRPIHTLDPARVVYAFDGNLVSQIFDRLIEYDVQEGRFFPGIAHNWRTNEDKTAWTFYLRKGVLFHHGRELSALDVKFSLLRLRSSPVAWLVQQIEEVKVLSRYGIEIRLKAPNHLLLWYLSAFTASIVPADVYRDYPDREPLIPVGTGAYRITKRTSGICQLSAYDRYFQGRPLLDLVEIIYIPEDCEEFLQMKEQELLVVHTGESKEMPALGQRNEQKMVSGTCLLTFNLRKESILKSLALRKALTLLIDRSRMSRELGSPLAAPSESFRLKDMPADRDPNFDPEEGQKLLHESGYGGETLRLYTYSRHMRDAHWLKKEYGRYGIEIEVCLVSWDEMLRNEHVDRADFIIFEAVSAQGITSLMENYLSDNSFLRMHLGEEMEAFVDKEVAKVLSSCEAACESESEIIRRLEPLETKLRESCAIMFLTYKVIGSMYHPSLQNVTIQSHGWVNFKKLWFRNY</sequence>
<comment type="caution">
    <text evidence="4">The sequence shown here is derived from an EMBL/GenBank/DDBJ whole genome shotgun (WGS) entry which is preliminary data.</text>
</comment>
<evidence type="ECO:0000313" key="5">
    <source>
        <dbReference type="Proteomes" id="UP000272464"/>
    </source>
</evidence>
<dbReference type="InterPro" id="IPR039424">
    <property type="entry name" value="SBP_5"/>
</dbReference>
<feature type="domain" description="Transcriptional regulator SgrR N-terminal HTH" evidence="3">
    <location>
        <begin position="2"/>
        <end position="100"/>
    </location>
</feature>
<dbReference type="PANTHER" id="PTHR30290">
    <property type="entry name" value="PERIPLASMIC BINDING COMPONENT OF ABC TRANSPORTER"/>
    <property type="match status" value="1"/>
</dbReference>
<dbReference type="Pfam" id="PF12793">
    <property type="entry name" value="SgrR_N"/>
    <property type="match status" value="1"/>
</dbReference>
<dbReference type="RefSeq" id="WP_127198951.1">
    <property type="nucleotide sequence ID" value="NZ_RZNX01000003.1"/>
</dbReference>
<protein>
    <recommendedName>
        <fullName evidence="6">ABC transporter substrate-binding protein</fullName>
    </recommendedName>
</protein>
<dbReference type="Pfam" id="PF00496">
    <property type="entry name" value="SBP_bac_5"/>
    <property type="match status" value="1"/>
</dbReference>
<dbReference type="InterPro" id="IPR025370">
    <property type="entry name" value="SgrR_HTH_N"/>
</dbReference>
<dbReference type="SUPFAM" id="SSF53850">
    <property type="entry name" value="Periplasmic binding protein-like II"/>
    <property type="match status" value="1"/>
</dbReference>
<evidence type="ECO:0000256" key="1">
    <source>
        <dbReference type="ARBA" id="ARBA00023125"/>
    </source>
</evidence>
<dbReference type="InterPro" id="IPR000914">
    <property type="entry name" value="SBP_5_dom"/>
</dbReference>
<dbReference type="AlphaFoldDB" id="A0A3S1B5N0"/>
<keyword evidence="1" id="KW-0238">DNA-binding</keyword>
<evidence type="ECO:0000259" key="2">
    <source>
        <dbReference type="Pfam" id="PF00496"/>
    </source>
</evidence>
<dbReference type="PANTHER" id="PTHR30290:SF72">
    <property type="entry name" value="HTH-TYPE TRANSCRIPTIONAL REGULATOR SGRR"/>
    <property type="match status" value="1"/>
</dbReference>
<evidence type="ECO:0000259" key="3">
    <source>
        <dbReference type="Pfam" id="PF12793"/>
    </source>
</evidence>
<dbReference type="Gene3D" id="3.40.190.10">
    <property type="entry name" value="Periplasmic binding protein-like II"/>
    <property type="match status" value="1"/>
</dbReference>
<dbReference type="EMBL" id="RZNX01000003">
    <property type="protein sequence ID" value="RUT31570.1"/>
    <property type="molecule type" value="Genomic_DNA"/>
</dbReference>
<dbReference type="Gene3D" id="3.10.105.10">
    <property type="entry name" value="Dipeptide-binding Protein, Domain 3"/>
    <property type="match status" value="1"/>
</dbReference>
<proteinExistence type="predicted"/>
<dbReference type="OrthoDB" id="5894719at2"/>
<evidence type="ECO:0008006" key="6">
    <source>
        <dbReference type="Google" id="ProtNLM"/>
    </source>
</evidence>
<dbReference type="GO" id="GO:0003677">
    <property type="term" value="F:DNA binding"/>
    <property type="evidence" value="ECO:0007669"/>
    <property type="project" value="UniProtKB-KW"/>
</dbReference>
<dbReference type="GO" id="GO:0015833">
    <property type="term" value="P:peptide transport"/>
    <property type="evidence" value="ECO:0007669"/>
    <property type="project" value="TreeGrafter"/>
</dbReference>